<dbReference type="OrthoDB" id="989646at2759"/>
<evidence type="ECO:0000313" key="4">
    <source>
        <dbReference type="Proteomes" id="UP000634136"/>
    </source>
</evidence>
<reference evidence="3" key="1">
    <citation type="submission" date="2020-09" db="EMBL/GenBank/DDBJ databases">
        <title>Genome-Enabled Discovery of Anthraquinone Biosynthesis in Senna tora.</title>
        <authorList>
            <person name="Kang S.-H."/>
            <person name="Pandey R.P."/>
            <person name="Lee C.-M."/>
            <person name="Sim J.-S."/>
            <person name="Jeong J.-T."/>
            <person name="Choi B.-S."/>
            <person name="Jung M."/>
            <person name="Ginzburg D."/>
            <person name="Zhao K."/>
            <person name="Won S.Y."/>
            <person name="Oh T.-J."/>
            <person name="Yu Y."/>
            <person name="Kim N.-H."/>
            <person name="Lee O.R."/>
            <person name="Lee T.-H."/>
            <person name="Bashyal P."/>
            <person name="Kim T.-S."/>
            <person name="Lee W.-H."/>
            <person name="Kawkins C."/>
            <person name="Kim C.-K."/>
            <person name="Kim J.S."/>
            <person name="Ahn B.O."/>
            <person name="Rhee S.Y."/>
            <person name="Sohng J.K."/>
        </authorList>
    </citation>
    <scope>NUCLEOTIDE SEQUENCE</scope>
    <source>
        <tissue evidence="3">Leaf</tissue>
    </source>
</reference>
<gene>
    <name evidence="3" type="ORF">G2W53_016527</name>
</gene>
<comment type="caution">
    <text evidence="3">The sequence shown here is derived from an EMBL/GenBank/DDBJ whole genome shotgun (WGS) entry which is preliminary data.</text>
</comment>
<dbReference type="Proteomes" id="UP000634136">
    <property type="component" value="Unassembled WGS sequence"/>
</dbReference>
<feature type="domain" description="Aminotransferase-like plant mobile" evidence="2">
    <location>
        <begin position="2"/>
        <end position="94"/>
    </location>
</feature>
<dbReference type="PANTHER" id="PTHR46033">
    <property type="entry name" value="PROTEIN MAIN-LIKE 2"/>
    <property type="match status" value="1"/>
</dbReference>
<keyword evidence="4" id="KW-1185">Reference proteome</keyword>
<dbReference type="InterPro" id="IPR019557">
    <property type="entry name" value="AminoTfrase-like_pln_mobile"/>
</dbReference>
<protein>
    <submittedName>
        <fullName evidence="3">Serine/threonine-protein phosphatase 7 long form-like protein</fullName>
    </submittedName>
</protein>
<evidence type="ECO:0000259" key="2">
    <source>
        <dbReference type="Pfam" id="PF10536"/>
    </source>
</evidence>
<dbReference type="InterPro" id="IPR044824">
    <property type="entry name" value="MAIN-like"/>
</dbReference>
<accession>A0A834WLL9</accession>
<feature type="signal peptide" evidence="1">
    <location>
        <begin position="1"/>
        <end position="23"/>
    </location>
</feature>
<evidence type="ECO:0000313" key="3">
    <source>
        <dbReference type="EMBL" id="KAF7825363.1"/>
    </source>
</evidence>
<sequence length="255" mass="28581">MTQGECTITLQDVAILLGLLCEGVPVVRQTCAPWPKMCLWLLGHTPPADKIRDQRSSMKWLDKTFSFINFPPDPTNNDIEHFTLAYILKLIGGNLILISRPKRKHTRRWIDVTGSASDNLDHPFHIDEGLTFPKFVYGSGIEDMAPPKSVYDGIFGGFGGKFGNENVSSNHFILKCWPLILPVRGSAMKDPLVLGVPVVEQTRAPWPKMCLGLLGHTPLASKIKAQCSSMKWLDKTFSFTNFPPYPRNDNSEHFT</sequence>
<proteinExistence type="predicted"/>
<organism evidence="3 4">
    <name type="scientific">Senna tora</name>
    <dbReference type="NCBI Taxonomy" id="362788"/>
    <lineage>
        <taxon>Eukaryota</taxon>
        <taxon>Viridiplantae</taxon>
        <taxon>Streptophyta</taxon>
        <taxon>Embryophyta</taxon>
        <taxon>Tracheophyta</taxon>
        <taxon>Spermatophyta</taxon>
        <taxon>Magnoliopsida</taxon>
        <taxon>eudicotyledons</taxon>
        <taxon>Gunneridae</taxon>
        <taxon>Pentapetalae</taxon>
        <taxon>rosids</taxon>
        <taxon>fabids</taxon>
        <taxon>Fabales</taxon>
        <taxon>Fabaceae</taxon>
        <taxon>Caesalpinioideae</taxon>
        <taxon>Cassia clade</taxon>
        <taxon>Senna</taxon>
    </lineage>
</organism>
<feature type="chain" id="PRO_5032282956" evidence="1">
    <location>
        <begin position="24"/>
        <end position="255"/>
    </location>
</feature>
<dbReference type="EMBL" id="JAAIUW010000006">
    <property type="protein sequence ID" value="KAF7825363.1"/>
    <property type="molecule type" value="Genomic_DNA"/>
</dbReference>
<keyword evidence="1" id="KW-0732">Signal</keyword>
<dbReference type="PANTHER" id="PTHR46033:SF8">
    <property type="entry name" value="PROTEIN MAINTENANCE OF MERISTEMS-LIKE"/>
    <property type="match status" value="1"/>
</dbReference>
<name>A0A834WLL9_9FABA</name>
<evidence type="ECO:0000256" key="1">
    <source>
        <dbReference type="SAM" id="SignalP"/>
    </source>
</evidence>
<dbReference type="Pfam" id="PF10536">
    <property type="entry name" value="PMD"/>
    <property type="match status" value="1"/>
</dbReference>
<dbReference type="AlphaFoldDB" id="A0A834WLL9"/>
<dbReference type="GO" id="GO:0010073">
    <property type="term" value="P:meristem maintenance"/>
    <property type="evidence" value="ECO:0007669"/>
    <property type="project" value="InterPro"/>
</dbReference>